<comment type="caution">
    <text evidence="2">The sequence shown here is derived from an EMBL/GenBank/DDBJ whole genome shotgun (WGS) entry which is preliminary data.</text>
</comment>
<feature type="domain" description="Molybdopterin-guanine dinucleotide biosynthesis protein B (MobB)" evidence="1">
    <location>
        <begin position="4"/>
        <end position="135"/>
    </location>
</feature>
<dbReference type="InterPro" id="IPR004435">
    <property type="entry name" value="MobB_dom"/>
</dbReference>
<dbReference type="Pfam" id="PF03205">
    <property type="entry name" value="MobB"/>
    <property type="match status" value="1"/>
</dbReference>
<dbReference type="SUPFAM" id="SSF52540">
    <property type="entry name" value="P-loop containing nucleoside triphosphate hydrolases"/>
    <property type="match status" value="1"/>
</dbReference>
<dbReference type="CDD" id="cd03116">
    <property type="entry name" value="MobB"/>
    <property type="match status" value="1"/>
</dbReference>
<dbReference type="InterPro" id="IPR052539">
    <property type="entry name" value="MGD_biosynthesis_adapter"/>
</dbReference>
<organism evidence="2 3">
    <name type="scientific">Scopulibacillus daqui</name>
    <dbReference type="NCBI Taxonomy" id="1469162"/>
    <lineage>
        <taxon>Bacteria</taxon>
        <taxon>Bacillati</taxon>
        <taxon>Bacillota</taxon>
        <taxon>Bacilli</taxon>
        <taxon>Bacillales</taxon>
        <taxon>Sporolactobacillaceae</taxon>
        <taxon>Scopulibacillus</taxon>
    </lineage>
</organism>
<gene>
    <name evidence="2" type="ORF">JOD45_000197</name>
</gene>
<dbReference type="Gene3D" id="3.40.50.300">
    <property type="entry name" value="P-loop containing nucleotide triphosphate hydrolases"/>
    <property type="match status" value="1"/>
</dbReference>
<evidence type="ECO:0000313" key="3">
    <source>
        <dbReference type="Proteomes" id="UP000808914"/>
    </source>
</evidence>
<dbReference type="PANTHER" id="PTHR40072:SF1">
    <property type="entry name" value="MOLYBDOPTERIN-GUANINE DINUCLEOTIDE BIOSYNTHESIS ADAPTER PROTEIN"/>
    <property type="match status" value="1"/>
</dbReference>
<name>A0ABS2PVP6_9BACL</name>
<dbReference type="NCBIfam" id="TIGR00176">
    <property type="entry name" value="mobB"/>
    <property type="match status" value="1"/>
</dbReference>
<evidence type="ECO:0000313" key="2">
    <source>
        <dbReference type="EMBL" id="MBM7644006.1"/>
    </source>
</evidence>
<dbReference type="Proteomes" id="UP000808914">
    <property type="component" value="Unassembled WGS sequence"/>
</dbReference>
<dbReference type="InterPro" id="IPR027417">
    <property type="entry name" value="P-loop_NTPase"/>
</dbReference>
<dbReference type="RefSeq" id="WP_205001975.1">
    <property type="nucleotide sequence ID" value="NZ_JAFBER010000001.1"/>
</dbReference>
<sequence length="176" mass="19636">MNVWQVAGYHNSGKTTFITQLLPRLKMAGCRVATIKHHGHHEALQTVCKGETDTGKHFESGADAVAYALSTGFSVVSRQPFSVKDLVAFYQMSGRYDVILIEGFKQADYPKIVFHRGEEDDHLIEQLNHIQAVVTHQETEALARKTSLPVFSANDFEELISMVLSRLGGRHNGEII</sequence>
<evidence type="ECO:0000259" key="1">
    <source>
        <dbReference type="Pfam" id="PF03205"/>
    </source>
</evidence>
<proteinExistence type="predicted"/>
<reference evidence="2 3" key="1">
    <citation type="submission" date="2021-01" db="EMBL/GenBank/DDBJ databases">
        <title>Genomic Encyclopedia of Type Strains, Phase IV (KMG-IV): sequencing the most valuable type-strain genomes for metagenomic binning, comparative biology and taxonomic classification.</title>
        <authorList>
            <person name="Goeker M."/>
        </authorList>
    </citation>
    <scope>NUCLEOTIDE SEQUENCE [LARGE SCALE GENOMIC DNA]</scope>
    <source>
        <strain evidence="2 3">DSM 28236</strain>
    </source>
</reference>
<accession>A0ABS2PVP6</accession>
<dbReference type="EMBL" id="JAFBER010000001">
    <property type="protein sequence ID" value="MBM7644006.1"/>
    <property type="molecule type" value="Genomic_DNA"/>
</dbReference>
<protein>
    <submittedName>
        <fullName evidence="2">Molybdopterin-guanine dinucleotide biosynthesis protein B</fullName>
    </submittedName>
</protein>
<keyword evidence="3" id="KW-1185">Reference proteome</keyword>
<dbReference type="PANTHER" id="PTHR40072">
    <property type="entry name" value="MOLYBDOPTERIN-GUANINE DINUCLEOTIDE BIOSYNTHESIS ADAPTER PROTEIN-RELATED"/>
    <property type="match status" value="1"/>
</dbReference>